<keyword evidence="2" id="KW-1185">Reference proteome</keyword>
<organism evidence="1 2">
    <name type="scientific">Mya arenaria</name>
    <name type="common">Soft-shell clam</name>
    <dbReference type="NCBI Taxonomy" id="6604"/>
    <lineage>
        <taxon>Eukaryota</taxon>
        <taxon>Metazoa</taxon>
        <taxon>Spiralia</taxon>
        <taxon>Lophotrochozoa</taxon>
        <taxon>Mollusca</taxon>
        <taxon>Bivalvia</taxon>
        <taxon>Autobranchia</taxon>
        <taxon>Heteroconchia</taxon>
        <taxon>Euheterodonta</taxon>
        <taxon>Imparidentia</taxon>
        <taxon>Neoheterodontei</taxon>
        <taxon>Myida</taxon>
        <taxon>Myoidea</taxon>
        <taxon>Myidae</taxon>
        <taxon>Mya</taxon>
    </lineage>
</organism>
<name>A0ABY7FUG3_MYAAR</name>
<protein>
    <recommendedName>
        <fullName evidence="3">Peptidase A2 domain-containing protein</fullName>
    </recommendedName>
</protein>
<reference evidence="1" key="1">
    <citation type="submission" date="2022-11" db="EMBL/GenBank/DDBJ databases">
        <title>Centuries of genome instability and evolution in soft-shell clam transmissible cancer (bioRxiv).</title>
        <authorList>
            <person name="Hart S.F.M."/>
            <person name="Yonemitsu M.A."/>
            <person name="Giersch R.M."/>
            <person name="Beal B.F."/>
            <person name="Arriagada G."/>
            <person name="Davis B.W."/>
            <person name="Ostrander E.A."/>
            <person name="Goff S.P."/>
            <person name="Metzger M.J."/>
        </authorList>
    </citation>
    <scope>NUCLEOTIDE SEQUENCE</scope>
    <source>
        <strain evidence="1">MELC-2E11</strain>
        <tissue evidence="1">Siphon/mantle</tissue>
    </source>
</reference>
<evidence type="ECO:0000313" key="2">
    <source>
        <dbReference type="Proteomes" id="UP001164746"/>
    </source>
</evidence>
<gene>
    <name evidence="1" type="ORF">MAR_036510</name>
</gene>
<sequence>MTIFNVPPLDNFNFKRPEEFDQWFQRFEIFSVASGLNANEDSSVDITEENAKVYKEVLKAFKNISLFEETQSLKEQNSIPELNNLVNPQRNIVLPYMCFPNTVDMLTPEKAINQVRQKESVKKQQMLLRSPQTEQIHMVKIEMNIAKERFYQNRRKTHKCAPDVGQQGYMADHNVLQFERCVVVAVNRTIGSDNKTKRVHEVLHSYRSGAEALTDGDESCYGYAVEVSYKDNDEVEDRSFLGVVTGQDDEQWTIKFKVRQERITFQIDTGADVTLIPDYVHKLIRSPPLTKSHKNYSCQGIRH</sequence>
<evidence type="ECO:0000313" key="1">
    <source>
        <dbReference type="EMBL" id="WAR22841.1"/>
    </source>
</evidence>
<evidence type="ECO:0008006" key="3">
    <source>
        <dbReference type="Google" id="ProtNLM"/>
    </source>
</evidence>
<dbReference type="EMBL" id="CP111024">
    <property type="protein sequence ID" value="WAR22841.1"/>
    <property type="molecule type" value="Genomic_DNA"/>
</dbReference>
<accession>A0ABY7FUG3</accession>
<dbReference type="Proteomes" id="UP001164746">
    <property type="component" value="Chromosome 13"/>
</dbReference>
<proteinExistence type="predicted"/>